<dbReference type="GO" id="GO:0016491">
    <property type="term" value="F:oxidoreductase activity"/>
    <property type="evidence" value="ECO:0007669"/>
    <property type="project" value="UniProtKB-KW"/>
</dbReference>
<dbReference type="Gene3D" id="3.40.50.720">
    <property type="entry name" value="NAD(P)-binding Rossmann-like Domain"/>
    <property type="match status" value="1"/>
</dbReference>
<evidence type="ECO:0000256" key="1">
    <source>
        <dbReference type="ARBA" id="ARBA00006484"/>
    </source>
</evidence>
<evidence type="ECO:0000313" key="3">
    <source>
        <dbReference type="EMBL" id="ANP86970.1"/>
    </source>
</evidence>
<dbReference type="OrthoDB" id="9793325at2"/>
<dbReference type="AlphaFoldDB" id="A0A1B1CB53"/>
<dbReference type="InterPro" id="IPR050259">
    <property type="entry name" value="SDR"/>
</dbReference>
<keyword evidence="2" id="KW-0560">Oxidoreductase</keyword>
<dbReference type="EMBL" id="CP016286">
    <property type="protein sequence ID" value="ANP86970.1"/>
    <property type="molecule type" value="Genomic_DNA"/>
</dbReference>
<dbReference type="SUPFAM" id="SSF51735">
    <property type="entry name" value="NAD(P)-binding Rossmann-fold domains"/>
    <property type="match status" value="1"/>
</dbReference>
<dbReference type="InterPro" id="IPR036291">
    <property type="entry name" value="NAD(P)-bd_dom_sf"/>
</dbReference>
<dbReference type="RefSeq" id="WP_065281093.1">
    <property type="nucleotide sequence ID" value="NZ_CP016286.1"/>
</dbReference>
<sequence>MSAARFSLKGRRALVTGASSGIGRAVALGLAEHGAELILHHFGNETGAREVARATGGTAPVLEADFTDGRATQAFADEVLGTCGPIDILIANAAIEHRRPWQELDEAHVNAHVASNFSALLTLTAKLVPPMAERGWGRVVATGSIMAVRPRAETVVYASLKAAQLTAIRSIARETGHRGVTLNVVSPGAIEIEANAARYGDPAFRKAVAAKIPVGRPGQPQDLVGAFVFLCSDAASYITGANIPVDGGWSIGDAPGSLPHAAG</sequence>
<name>A0A1B1CB53_RHILE</name>
<organism evidence="3 4">
    <name type="scientific">Rhizobium leguminosarum</name>
    <dbReference type="NCBI Taxonomy" id="384"/>
    <lineage>
        <taxon>Bacteria</taxon>
        <taxon>Pseudomonadati</taxon>
        <taxon>Pseudomonadota</taxon>
        <taxon>Alphaproteobacteria</taxon>
        <taxon>Hyphomicrobiales</taxon>
        <taxon>Rhizobiaceae</taxon>
        <taxon>Rhizobium/Agrobacterium group</taxon>
        <taxon>Rhizobium</taxon>
    </lineage>
</organism>
<proteinExistence type="inferred from homology"/>
<accession>A0A1B1CB53</accession>
<dbReference type="InterPro" id="IPR002347">
    <property type="entry name" value="SDR_fam"/>
</dbReference>
<dbReference type="FunFam" id="3.40.50.720:FF:000084">
    <property type="entry name" value="Short-chain dehydrogenase reductase"/>
    <property type="match status" value="1"/>
</dbReference>
<dbReference type="CDD" id="cd05233">
    <property type="entry name" value="SDR_c"/>
    <property type="match status" value="1"/>
</dbReference>
<evidence type="ECO:0000313" key="4">
    <source>
        <dbReference type="Proteomes" id="UP000092691"/>
    </source>
</evidence>
<dbReference type="PANTHER" id="PTHR42879">
    <property type="entry name" value="3-OXOACYL-(ACYL-CARRIER-PROTEIN) REDUCTASE"/>
    <property type="match status" value="1"/>
</dbReference>
<dbReference type="PANTHER" id="PTHR42879:SF2">
    <property type="entry name" value="3-OXOACYL-[ACYL-CARRIER-PROTEIN] REDUCTASE FABG"/>
    <property type="match status" value="1"/>
</dbReference>
<comment type="similarity">
    <text evidence="1">Belongs to the short-chain dehydrogenases/reductases (SDR) family.</text>
</comment>
<reference evidence="3 4" key="1">
    <citation type="submission" date="2016-06" db="EMBL/GenBank/DDBJ databases">
        <title>Microsymbionts genomes from the relict species Vavilovia formosa.</title>
        <authorList>
            <person name="Chirak E."/>
            <person name="Kimeklis A."/>
            <person name="Andronov E."/>
        </authorList>
    </citation>
    <scope>NUCLEOTIDE SEQUENCE [LARGE SCALE GENOMIC DNA]</scope>
    <source>
        <strain evidence="3 4">Vaf10</strain>
    </source>
</reference>
<dbReference type="Proteomes" id="UP000092691">
    <property type="component" value="Chromosome"/>
</dbReference>
<protein>
    <submittedName>
        <fullName evidence="3">Short-chain dehydrogenase</fullName>
    </submittedName>
</protein>
<dbReference type="PRINTS" id="PR00081">
    <property type="entry name" value="GDHRDH"/>
</dbReference>
<evidence type="ECO:0000256" key="2">
    <source>
        <dbReference type="ARBA" id="ARBA00023002"/>
    </source>
</evidence>
<gene>
    <name evidence="3" type="ORF">BA011_15340</name>
</gene>
<dbReference type="Pfam" id="PF13561">
    <property type="entry name" value="adh_short_C2"/>
    <property type="match status" value="1"/>
</dbReference>